<feature type="transmembrane region" description="Helical" evidence="1">
    <location>
        <begin position="20"/>
        <end position="37"/>
    </location>
</feature>
<keyword evidence="4" id="KW-1185">Reference proteome</keyword>
<accession>A0A5P9Q827</accession>
<keyword evidence="1" id="KW-0472">Membrane</keyword>
<proteinExistence type="predicted"/>
<evidence type="ECO:0000259" key="2">
    <source>
        <dbReference type="Pfam" id="PF10756"/>
    </source>
</evidence>
<dbReference type="OrthoDB" id="5148800at2"/>
<dbReference type="EMBL" id="CP045529">
    <property type="protein sequence ID" value="QFU97598.1"/>
    <property type="molecule type" value="Genomic_DNA"/>
</dbReference>
<keyword evidence="1" id="KW-1133">Transmembrane helix</keyword>
<dbReference type="KEGG" id="lxl:KDY119_01097"/>
<evidence type="ECO:0000313" key="3">
    <source>
        <dbReference type="EMBL" id="QFU97598.1"/>
    </source>
</evidence>
<evidence type="ECO:0000313" key="4">
    <source>
        <dbReference type="Proteomes" id="UP000326702"/>
    </source>
</evidence>
<protein>
    <recommendedName>
        <fullName evidence="2">Low molecular weight protein antigen 6 PH domain-containing protein</fullName>
    </recommendedName>
</protein>
<dbReference type="RefSeq" id="WP_153022038.1">
    <property type="nucleotide sequence ID" value="NZ_BAABIH010000001.1"/>
</dbReference>
<dbReference type="Pfam" id="PF10756">
    <property type="entry name" value="bPH_6"/>
    <property type="match status" value="1"/>
</dbReference>
<feature type="domain" description="Low molecular weight protein antigen 6 PH" evidence="2">
    <location>
        <begin position="65"/>
        <end position="102"/>
    </location>
</feature>
<sequence length="209" mass="22379">MSSGRDAGSVQSFWPRSSPWLTGGAWLLVAGFTAAQWQQHGPGGLLRAAPWALGAGYLAWLVFWRPRVQVTPDAVVVVNPFRTVRVPFAALVDVSTQFALTLVTPHLSIRAWAAPGPGRHKALMSGPDAVENLPTNAYDARKAVRIGDLRGSASGTAGELVRERWQRLVETEALELGVADTTPVDTHWDRTAQAVLAACVVLGVVAQLV</sequence>
<dbReference type="InterPro" id="IPR019692">
    <property type="entry name" value="CFP-6_PH"/>
</dbReference>
<reference evidence="3 4" key="1">
    <citation type="submission" date="2019-10" db="EMBL/GenBank/DDBJ databases">
        <title>Genome sequence of Luteimicrobium xylanilyticum HY-24.</title>
        <authorList>
            <person name="Kim D.Y."/>
            <person name="Park H.-Y."/>
        </authorList>
    </citation>
    <scope>NUCLEOTIDE SEQUENCE [LARGE SCALE GENOMIC DNA]</scope>
    <source>
        <strain evidence="3 4">HY-24</strain>
    </source>
</reference>
<dbReference type="AlphaFoldDB" id="A0A5P9Q827"/>
<keyword evidence="1" id="KW-0812">Transmembrane</keyword>
<dbReference type="Proteomes" id="UP000326702">
    <property type="component" value="Chromosome"/>
</dbReference>
<organism evidence="3 4">
    <name type="scientific">Luteimicrobium xylanilyticum</name>
    <dbReference type="NCBI Taxonomy" id="1133546"/>
    <lineage>
        <taxon>Bacteria</taxon>
        <taxon>Bacillati</taxon>
        <taxon>Actinomycetota</taxon>
        <taxon>Actinomycetes</taxon>
        <taxon>Micrococcales</taxon>
        <taxon>Luteimicrobium</taxon>
    </lineage>
</organism>
<feature type="transmembrane region" description="Helical" evidence="1">
    <location>
        <begin position="44"/>
        <end position="64"/>
    </location>
</feature>
<name>A0A5P9Q827_9MICO</name>
<gene>
    <name evidence="3" type="ORF">KDY119_01097</name>
</gene>
<evidence type="ECO:0000256" key="1">
    <source>
        <dbReference type="SAM" id="Phobius"/>
    </source>
</evidence>